<name>A0A347WN21_9LACT</name>
<dbReference type="AlphaFoldDB" id="A0A347WN21"/>
<keyword evidence="2" id="KW-1185">Reference proteome</keyword>
<evidence type="ECO:0000313" key="1">
    <source>
        <dbReference type="EMBL" id="AXY26478.1"/>
    </source>
</evidence>
<protein>
    <submittedName>
        <fullName evidence="1">Uncharacterized protein</fullName>
    </submittedName>
</protein>
<dbReference type="KEGG" id="abae:CL176_11000"/>
<sequence>MNFVGLGLALIIMALMFSLGRHIDRSFASLTKTKPHKNETLCQKTQEAARDLTQALQGEQPPLNSAKS</sequence>
<accession>A0A347WN21</accession>
<organism evidence="1 2">
    <name type="scientific">Suicoccus acidiformans</name>
    <dbReference type="NCBI Taxonomy" id="2036206"/>
    <lineage>
        <taxon>Bacteria</taxon>
        <taxon>Bacillati</taxon>
        <taxon>Bacillota</taxon>
        <taxon>Bacilli</taxon>
        <taxon>Lactobacillales</taxon>
        <taxon>Aerococcaceae</taxon>
        <taxon>Suicoccus</taxon>
    </lineage>
</organism>
<dbReference type="EMBL" id="CP023434">
    <property type="protein sequence ID" value="AXY26478.1"/>
    <property type="molecule type" value="Genomic_DNA"/>
</dbReference>
<proteinExistence type="predicted"/>
<gene>
    <name evidence="1" type="ORF">CL176_11000</name>
</gene>
<reference evidence="1 2" key="1">
    <citation type="submission" date="2017-09" db="EMBL/GenBank/DDBJ databases">
        <title>Complete genome sequence of Oxytococcus suis strain ZY16052.</title>
        <authorList>
            <person name="Li F."/>
        </authorList>
    </citation>
    <scope>NUCLEOTIDE SEQUENCE [LARGE SCALE GENOMIC DNA]</scope>
    <source>
        <strain evidence="1 2">ZY16052</strain>
    </source>
</reference>
<dbReference type="Proteomes" id="UP000263232">
    <property type="component" value="Chromosome"/>
</dbReference>
<evidence type="ECO:0000313" key="2">
    <source>
        <dbReference type="Proteomes" id="UP000263232"/>
    </source>
</evidence>